<dbReference type="RefSeq" id="WP_352065383.1">
    <property type="nucleotide sequence ID" value="NZ_JBEPAW010000006.1"/>
</dbReference>
<proteinExistence type="predicted"/>
<organism evidence="2 3">
    <name type="scientific">Streptomyces sp. 900105245</name>
    <dbReference type="NCBI Taxonomy" id="3154379"/>
    <lineage>
        <taxon>Bacteria</taxon>
        <taxon>Bacillati</taxon>
        <taxon>Actinomycetota</taxon>
        <taxon>Actinomycetes</taxon>
        <taxon>Kitasatosporales</taxon>
        <taxon>Streptomycetaceae</taxon>
        <taxon>Streptomyces</taxon>
    </lineage>
</organism>
<dbReference type="EMBL" id="JBEPAZ010000051">
    <property type="protein sequence ID" value="MER6433052.1"/>
    <property type="molecule type" value="Genomic_DNA"/>
</dbReference>
<dbReference type="Gene3D" id="3.30.750.24">
    <property type="entry name" value="STAS domain"/>
    <property type="match status" value="1"/>
</dbReference>
<dbReference type="Proteomes" id="UP001470023">
    <property type="component" value="Unassembled WGS sequence"/>
</dbReference>
<evidence type="ECO:0000259" key="1">
    <source>
        <dbReference type="PROSITE" id="PS50801"/>
    </source>
</evidence>
<dbReference type="InterPro" id="IPR029016">
    <property type="entry name" value="GAF-like_dom_sf"/>
</dbReference>
<protein>
    <submittedName>
        <fullName evidence="2">STAS domain-containing protein</fullName>
    </submittedName>
</protein>
<dbReference type="SUPFAM" id="SSF55781">
    <property type="entry name" value="GAF domain-like"/>
    <property type="match status" value="1"/>
</dbReference>
<gene>
    <name evidence="2" type="ORF">ABT272_35820</name>
</gene>
<dbReference type="InterPro" id="IPR002645">
    <property type="entry name" value="STAS_dom"/>
</dbReference>
<dbReference type="Pfam" id="PF13466">
    <property type="entry name" value="STAS_2"/>
    <property type="match status" value="1"/>
</dbReference>
<keyword evidence="3" id="KW-1185">Reference proteome</keyword>
<dbReference type="InterPro" id="IPR003018">
    <property type="entry name" value="GAF"/>
</dbReference>
<evidence type="ECO:0000313" key="3">
    <source>
        <dbReference type="Proteomes" id="UP001470023"/>
    </source>
</evidence>
<dbReference type="Pfam" id="PF13185">
    <property type="entry name" value="GAF_2"/>
    <property type="match status" value="1"/>
</dbReference>
<sequence length="399" mass="41384">MQHFTCDTVADLAVPGLAGGRLTVLALSGVVDAASRDGLAAALAAAGPAQLVVDLSGLRLLSSAGAEVLCGAARTGAAHGRALRLAGCPAQAAAVLARAAEDRAAPEQYASVAAALAAVIAAAVAAPVGTDPDLTDRYLRADALRLRHAVHGRALDARAEGVLTERYGLRGPTRARGLLRSVAREHGLATVELAAAVAHTPPPRPGEKWFPGDGPAAPPAVRFVSGPRDRTLSLSAFLDALRDAVCGITHTDMANVQLIDADDHTLRMESHCGYPAEFVRFFAVVDDTTTACGQAARKSARVVVDDVATASVFDEPSRAAVLAVHIRSVQCTPIPGVAGGPQGMVSTHHTRPGHTYTPGELDALDGVAREAGEWLDWYRGSRLEDALEDLHRRAQSPPA</sequence>
<dbReference type="SUPFAM" id="SSF52091">
    <property type="entry name" value="SpoIIaa-like"/>
    <property type="match status" value="1"/>
</dbReference>
<reference evidence="2 3" key="1">
    <citation type="submission" date="2024-06" db="EMBL/GenBank/DDBJ databases">
        <title>The Natural Products Discovery Center: Release of the First 8490 Sequenced Strains for Exploring Actinobacteria Biosynthetic Diversity.</title>
        <authorList>
            <person name="Kalkreuter E."/>
            <person name="Kautsar S.A."/>
            <person name="Yang D."/>
            <person name="Bader C.D."/>
            <person name="Teijaro C.N."/>
            <person name="Fluegel L."/>
            <person name="Davis C.M."/>
            <person name="Simpson J.R."/>
            <person name="Lauterbach L."/>
            <person name="Steele A.D."/>
            <person name="Gui C."/>
            <person name="Meng S."/>
            <person name="Li G."/>
            <person name="Viehrig K."/>
            <person name="Ye F."/>
            <person name="Su P."/>
            <person name="Kiefer A.F."/>
            <person name="Nichols A."/>
            <person name="Cepeda A.J."/>
            <person name="Yan W."/>
            <person name="Fan B."/>
            <person name="Jiang Y."/>
            <person name="Adhikari A."/>
            <person name="Zheng C.-J."/>
            <person name="Schuster L."/>
            <person name="Cowan T.M."/>
            <person name="Smanski M.J."/>
            <person name="Chevrette M.G."/>
            <person name="De Carvalho L.P.S."/>
            <person name="Shen B."/>
        </authorList>
    </citation>
    <scope>NUCLEOTIDE SEQUENCE [LARGE SCALE GENOMIC DNA]</scope>
    <source>
        <strain evidence="2 3">NPDC001166</strain>
    </source>
</reference>
<comment type="caution">
    <text evidence="2">The sequence shown here is derived from an EMBL/GenBank/DDBJ whole genome shotgun (WGS) entry which is preliminary data.</text>
</comment>
<evidence type="ECO:0000313" key="2">
    <source>
        <dbReference type="EMBL" id="MER6433052.1"/>
    </source>
</evidence>
<dbReference type="InterPro" id="IPR058548">
    <property type="entry name" value="MlaB-like_STAS"/>
</dbReference>
<name>A0ABV1UIP0_9ACTN</name>
<dbReference type="Gene3D" id="3.30.450.40">
    <property type="match status" value="1"/>
</dbReference>
<feature type="domain" description="STAS" evidence="1">
    <location>
        <begin position="22"/>
        <end position="119"/>
    </location>
</feature>
<dbReference type="PROSITE" id="PS50801">
    <property type="entry name" value="STAS"/>
    <property type="match status" value="1"/>
</dbReference>
<accession>A0ABV1UIP0</accession>
<dbReference type="InterPro" id="IPR036513">
    <property type="entry name" value="STAS_dom_sf"/>
</dbReference>